<organism evidence="2 3">
    <name type="scientific">Xylophilus ampelinus</name>
    <dbReference type="NCBI Taxonomy" id="54067"/>
    <lineage>
        <taxon>Bacteria</taxon>
        <taxon>Pseudomonadati</taxon>
        <taxon>Pseudomonadota</taxon>
        <taxon>Betaproteobacteria</taxon>
        <taxon>Burkholderiales</taxon>
        <taxon>Xylophilus</taxon>
    </lineage>
</organism>
<gene>
    <name evidence="2" type="ORF">DFQ15_11355</name>
</gene>
<accession>A0A318SFS5</accession>
<name>A0A318SFS5_9BURK</name>
<proteinExistence type="predicted"/>
<dbReference type="RefSeq" id="WP_110465849.1">
    <property type="nucleotide sequence ID" value="NZ_JAMOFZ010000013.1"/>
</dbReference>
<protein>
    <submittedName>
        <fullName evidence="2">Uncharacterized protein</fullName>
    </submittedName>
</protein>
<reference evidence="2 3" key="1">
    <citation type="submission" date="2018-06" db="EMBL/GenBank/DDBJ databases">
        <title>Genomic Encyclopedia of Type Strains, Phase III (KMG-III): the genomes of soil and plant-associated and newly described type strains.</title>
        <authorList>
            <person name="Whitman W."/>
        </authorList>
    </citation>
    <scope>NUCLEOTIDE SEQUENCE [LARGE SCALE GENOMIC DNA]</scope>
    <source>
        <strain evidence="2 3">CECT 7646</strain>
    </source>
</reference>
<evidence type="ECO:0000256" key="1">
    <source>
        <dbReference type="SAM" id="Phobius"/>
    </source>
</evidence>
<keyword evidence="1" id="KW-1133">Transmembrane helix</keyword>
<dbReference type="AlphaFoldDB" id="A0A318SFS5"/>
<keyword evidence="1" id="KW-0472">Membrane</keyword>
<dbReference type="Proteomes" id="UP000247540">
    <property type="component" value="Unassembled WGS sequence"/>
</dbReference>
<feature type="transmembrane region" description="Helical" evidence="1">
    <location>
        <begin position="6"/>
        <end position="28"/>
    </location>
</feature>
<dbReference type="EMBL" id="QJTC01000013">
    <property type="protein sequence ID" value="PYE76367.1"/>
    <property type="molecule type" value="Genomic_DNA"/>
</dbReference>
<evidence type="ECO:0000313" key="3">
    <source>
        <dbReference type="Proteomes" id="UP000247540"/>
    </source>
</evidence>
<comment type="caution">
    <text evidence="2">The sequence shown here is derived from an EMBL/GenBank/DDBJ whole genome shotgun (WGS) entry which is preliminary data.</text>
</comment>
<evidence type="ECO:0000313" key="2">
    <source>
        <dbReference type="EMBL" id="PYE76367.1"/>
    </source>
</evidence>
<keyword evidence="1" id="KW-0812">Transmembrane</keyword>
<keyword evidence="3" id="KW-1185">Reference proteome</keyword>
<sequence>MPVTAVDLATLVTAIAGLATATVALWNVRELRLMREVSSSPVLIAENDRFAALCGGTDEAYLPAGYIPAVPLANFGNGPALEARAVWVIKDDELVQVLRSYDPHDNHKIGFEKSPFADDPCLRLYWNHFVKRQLREDLNPIVPFKTNEKVRVKLPPYYLQAFHLYVALAVHARSDRKTYFQIRPFPPAALEICYRDLSNVQIRKKYKVTLAYEHNATHALNNDDAFACALYVSPQTDNNA</sequence>